<reference evidence="2" key="2">
    <citation type="submission" date="2015-04" db="UniProtKB">
        <authorList>
            <consortium name="EnsemblPlants"/>
        </authorList>
    </citation>
    <scope>IDENTIFICATION</scope>
    <source>
        <strain evidence="2">SL10</strain>
    </source>
</reference>
<dbReference type="Proteomes" id="UP000006591">
    <property type="component" value="Chromosome 1"/>
</dbReference>
<evidence type="ECO:0000313" key="3">
    <source>
        <dbReference type="Proteomes" id="UP000006591"/>
    </source>
</evidence>
<accession>A0A0E0FX75</accession>
<keyword evidence="3" id="KW-1185">Reference proteome</keyword>
<dbReference type="EnsemblPlants" id="ONIVA01G45900.1">
    <property type="protein sequence ID" value="ONIVA01G45900.1"/>
    <property type="gene ID" value="ONIVA01G45900"/>
</dbReference>
<protein>
    <submittedName>
        <fullName evidence="2">Uncharacterized protein</fullName>
    </submittedName>
</protein>
<evidence type="ECO:0000313" key="2">
    <source>
        <dbReference type="EnsemblPlants" id="ONIVA01G45920.1"/>
    </source>
</evidence>
<dbReference type="Gramene" id="ONIVA01G45900.1">
    <property type="protein sequence ID" value="ONIVA01G45900.1"/>
    <property type="gene ID" value="ONIVA01G45900"/>
</dbReference>
<evidence type="ECO:0000256" key="1">
    <source>
        <dbReference type="SAM" id="MobiDB-lite"/>
    </source>
</evidence>
<dbReference type="HOGENOM" id="CLU_1818943_0_0_1"/>
<feature type="compositionally biased region" description="Low complexity" evidence="1">
    <location>
        <begin position="23"/>
        <end position="33"/>
    </location>
</feature>
<dbReference type="EnsemblPlants" id="ONIVA01G45920.1">
    <property type="protein sequence ID" value="ONIVA01G45920.1"/>
    <property type="gene ID" value="ONIVA01G45920"/>
</dbReference>
<reference evidence="2" key="1">
    <citation type="submission" date="2013-08" db="EMBL/GenBank/DDBJ databases">
        <authorList>
            <person name="Wing R.A."/>
            <person name="Hsing Y."/>
        </authorList>
    </citation>
    <scope>NUCLEOTIDE SEQUENCE</scope>
</reference>
<proteinExistence type="predicted"/>
<sequence length="142" mass="15217">MATVQMNKVARRTPSWVPKRRTQTTTMATHATAISRRPRSRMARTNRGKTSQWSSIDALACAKKPTKKAAARAIPRARFLGKRKKPSPAHPTAAKMTANGGSGGSTSTGSTTSTCFLTLTSFFVLCICGDGSAAMREERGDV</sequence>
<dbReference type="AlphaFoldDB" id="A0A0E0FX75"/>
<dbReference type="Gramene" id="ONIVA01G45920.1">
    <property type="protein sequence ID" value="ONIVA01G45920.1"/>
    <property type="gene ID" value="ONIVA01G45920"/>
</dbReference>
<feature type="region of interest" description="Disordered" evidence="1">
    <location>
        <begin position="77"/>
        <end position="109"/>
    </location>
</feature>
<reference evidence="2" key="3">
    <citation type="submission" date="2018-04" db="EMBL/GenBank/DDBJ databases">
        <title>OnivRS2 (Oryza nivara Reference Sequence Version 2).</title>
        <authorList>
            <person name="Zhang J."/>
            <person name="Kudrna D."/>
            <person name="Lee S."/>
            <person name="Talag J."/>
            <person name="Rajasekar S."/>
            <person name="Welchert J."/>
            <person name="Hsing Y.-I."/>
            <person name="Wing R.A."/>
        </authorList>
    </citation>
    <scope>NUCLEOTIDE SEQUENCE [LARGE SCALE GENOMIC DNA]</scope>
</reference>
<feature type="region of interest" description="Disordered" evidence="1">
    <location>
        <begin position="1"/>
        <end position="57"/>
    </location>
</feature>
<feature type="compositionally biased region" description="Basic residues" evidence="1">
    <location>
        <begin position="36"/>
        <end position="47"/>
    </location>
</feature>
<name>A0A0E0FX75_ORYNI</name>
<organism evidence="2">
    <name type="scientific">Oryza nivara</name>
    <name type="common">Indian wild rice</name>
    <name type="synonym">Oryza sativa f. spontanea</name>
    <dbReference type="NCBI Taxonomy" id="4536"/>
    <lineage>
        <taxon>Eukaryota</taxon>
        <taxon>Viridiplantae</taxon>
        <taxon>Streptophyta</taxon>
        <taxon>Embryophyta</taxon>
        <taxon>Tracheophyta</taxon>
        <taxon>Spermatophyta</taxon>
        <taxon>Magnoliopsida</taxon>
        <taxon>Liliopsida</taxon>
        <taxon>Poales</taxon>
        <taxon>Poaceae</taxon>
        <taxon>BOP clade</taxon>
        <taxon>Oryzoideae</taxon>
        <taxon>Oryzeae</taxon>
        <taxon>Oryzinae</taxon>
        <taxon>Oryza</taxon>
    </lineage>
</organism>